<keyword evidence="3" id="KW-1185">Reference proteome</keyword>
<dbReference type="Gene3D" id="3.90.550.10">
    <property type="entry name" value="Spore Coat Polysaccharide Biosynthesis Protein SpsA, Chain A"/>
    <property type="match status" value="1"/>
</dbReference>
<dbReference type="Proteomes" id="UP001320119">
    <property type="component" value="Chromosome"/>
</dbReference>
<gene>
    <name evidence="2" type="ORF">MARGE09_P1270</name>
</gene>
<dbReference type="InterPro" id="IPR050256">
    <property type="entry name" value="Glycosyltransferase_2"/>
</dbReference>
<dbReference type="AlphaFoldDB" id="A0AAN1WGF3"/>
<dbReference type="PANTHER" id="PTHR48090">
    <property type="entry name" value="UNDECAPRENYL-PHOSPHATE 4-DEOXY-4-FORMAMIDO-L-ARABINOSE TRANSFERASE-RELATED"/>
    <property type="match status" value="1"/>
</dbReference>
<dbReference type="EMBL" id="AP023086">
    <property type="protein sequence ID" value="BCD97070.1"/>
    <property type="molecule type" value="Genomic_DNA"/>
</dbReference>
<dbReference type="InterPro" id="IPR029044">
    <property type="entry name" value="Nucleotide-diphossugar_trans"/>
</dbReference>
<reference evidence="2 3" key="1">
    <citation type="journal article" date="2022" name="IScience">
        <title>An ultrasensitive nanofiber-based assay for enzymatic hydrolysis and deep-sea microbial degradation of cellulose.</title>
        <authorList>
            <person name="Tsudome M."/>
            <person name="Tachioka M."/>
            <person name="Miyazaki M."/>
            <person name="Uchimura K."/>
            <person name="Tsuda M."/>
            <person name="Takaki Y."/>
            <person name="Deguchi S."/>
        </authorList>
    </citation>
    <scope>NUCLEOTIDE SEQUENCE [LARGE SCALE GENOMIC DNA]</scope>
    <source>
        <strain evidence="2 3">GE09</strain>
    </source>
</reference>
<evidence type="ECO:0000259" key="1">
    <source>
        <dbReference type="Pfam" id="PF00535"/>
    </source>
</evidence>
<dbReference type="CDD" id="cd04179">
    <property type="entry name" value="DPM_DPG-synthase_like"/>
    <property type="match status" value="1"/>
</dbReference>
<dbReference type="InterPro" id="IPR001173">
    <property type="entry name" value="Glyco_trans_2-like"/>
</dbReference>
<dbReference type="KEGG" id="marq:MARGE09_P1270"/>
<accession>A0AAN1WGF3</accession>
<sequence length="239" mass="26364">MDQPKICIIVPAYNEEASIEKVIKSLNAHDDTLIIAVINDASKDKTKEVAEATGLANVITLPCNLGIGGGVQTGFLFAKRLNCDIAIQFDGDGQHVAEEIPKLTAPILKNEADVVIGSRFVGNNETTFKSTAMRRIGIRFFQWLNSILIKQKITDNTSGFRAYNKQALDLLSEQYPVDYPEPEAVILLGRNGFKIKEVFTRMEERDGGESSIGGLKSAYYMVKVTLSILITAIRPTIKR</sequence>
<dbReference type="Pfam" id="PF00535">
    <property type="entry name" value="Glycos_transf_2"/>
    <property type="match status" value="1"/>
</dbReference>
<evidence type="ECO:0000313" key="3">
    <source>
        <dbReference type="Proteomes" id="UP001320119"/>
    </source>
</evidence>
<name>A0AAN1WGF3_9GAMM</name>
<protein>
    <submittedName>
        <fullName evidence="2">Glycosyltransferase</fullName>
    </submittedName>
</protein>
<dbReference type="RefSeq" id="WP_236986546.1">
    <property type="nucleotide sequence ID" value="NZ_AP023086.1"/>
</dbReference>
<dbReference type="SUPFAM" id="SSF53448">
    <property type="entry name" value="Nucleotide-diphospho-sugar transferases"/>
    <property type="match status" value="1"/>
</dbReference>
<evidence type="ECO:0000313" key="2">
    <source>
        <dbReference type="EMBL" id="BCD97070.1"/>
    </source>
</evidence>
<dbReference type="PANTHER" id="PTHR48090:SF7">
    <property type="entry name" value="RFBJ PROTEIN"/>
    <property type="match status" value="1"/>
</dbReference>
<proteinExistence type="predicted"/>
<feature type="domain" description="Glycosyltransferase 2-like" evidence="1">
    <location>
        <begin position="7"/>
        <end position="168"/>
    </location>
</feature>
<organism evidence="2 3">
    <name type="scientific">Marinagarivorans cellulosilyticus</name>
    <dbReference type="NCBI Taxonomy" id="2721545"/>
    <lineage>
        <taxon>Bacteria</taxon>
        <taxon>Pseudomonadati</taxon>
        <taxon>Pseudomonadota</taxon>
        <taxon>Gammaproteobacteria</taxon>
        <taxon>Cellvibrionales</taxon>
        <taxon>Cellvibrionaceae</taxon>
        <taxon>Marinagarivorans</taxon>
    </lineage>
</organism>